<comment type="similarity">
    <text evidence="1">Belongs to the IMPACT family.</text>
</comment>
<feature type="domain" description="UPF0029" evidence="3">
    <location>
        <begin position="136"/>
        <end position="192"/>
    </location>
</feature>
<dbReference type="InterPro" id="IPR015796">
    <property type="entry name" value="Impact_YigZ-like"/>
</dbReference>
<dbReference type="EMBL" id="PVZC01000004">
    <property type="protein sequence ID" value="PRX98884.1"/>
    <property type="molecule type" value="Genomic_DNA"/>
</dbReference>
<dbReference type="RefSeq" id="WP_106246452.1">
    <property type="nucleotide sequence ID" value="NZ_PVZC01000004.1"/>
</dbReference>
<dbReference type="InterPro" id="IPR020568">
    <property type="entry name" value="Ribosomal_Su5_D2-typ_SF"/>
</dbReference>
<dbReference type="PANTHER" id="PTHR16301:SF20">
    <property type="entry name" value="IMPACT FAMILY MEMBER YIGZ"/>
    <property type="match status" value="1"/>
</dbReference>
<accession>A0A2T0Q505</accession>
<evidence type="ECO:0000313" key="5">
    <source>
        <dbReference type="Proteomes" id="UP000237846"/>
    </source>
</evidence>
<keyword evidence="5" id="KW-1185">Reference proteome</keyword>
<evidence type="ECO:0000313" key="4">
    <source>
        <dbReference type="EMBL" id="PRX98884.1"/>
    </source>
</evidence>
<evidence type="ECO:0000259" key="2">
    <source>
        <dbReference type="Pfam" id="PF01205"/>
    </source>
</evidence>
<dbReference type="PROSITE" id="PS00910">
    <property type="entry name" value="UPF0029"/>
    <property type="match status" value="1"/>
</dbReference>
<comment type="caution">
    <text evidence="4">The sequence shown here is derived from an EMBL/GenBank/DDBJ whole genome shotgun (WGS) entry which is preliminary data.</text>
</comment>
<organism evidence="4 5">
    <name type="scientific">Allonocardiopsis opalescens</name>
    <dbReference type="NCBI Taxonomy" id="1144618"/>
    <lineage>
        <taxon>Bacteria</taxon>
        <taxon>Bacillati</taxon>
        <taxon>Actinomycetota</taxon>
        <taxon>Actinomycetes</taxon>
        <taxon>Streptosporangiales</taxon>
        <taxon>Allonocardiopsis</taxon>
    </lineage>
</organism>
<dbReference type="InterPro" id="IPR036956">
    <property type="entry name" value="Impact_N_sf"/>
</dbReference>
<dbReference type="GO" id="GO:0005737">
    <property type="term" value="C:cytoplasm"/>
    <property type="evidence" value="ECO:0007669"/>
    <property type="project" value="TreeGrafter"/>
</dbReference>
<dbReference type="NCBIfam" id="TIGR00257">
    <property type="entry name" value="IMPACT_YIGZ"/>
    <property type="match status" value="1"/>
</dbReference>
<dbReference type="OrthoDB" id="9813771at2"/>
<dbReference type="InterPro" id="IPR001498">
    <property type="entry name" value="Impact_N"/>
</dbReference>
<dbReference type="GO" id="GO:0006446">
    <property type="term" value="P:regulation of translational initiation"/>
    <property type="evidence" value="ECO:0007669"/>
    <property type="project" value="TreeGrafter"/>
</dbReference>
<dbReference type="Proteomes" id="UP000237846">
    <property type="component" value="Unassembled WGS sequence"/>
</dbReference>
<evidence type="ECO:0000259" key="3">
    <source>
        <dbReference type="Pfam" id="PF09186"/>
    </source>
</evidence>
<dbReference type="Pfam" id="PF01205">
    <property type="entry name" value="Impact_N"/>
    <property type="match status" value="1"/>
</dbReference>
<protein>
    <submittedName>
        <fullName evidence="4">Putative YigZ family protein</fullName>
    </submittedName>
</protein>
<proteinExistence type="inferred from homology"/>
<dbReference type="InterPro" id="IPR023582">
    <property type="entry name" value="Impact"/>
</dbReference>
<feature type="domain" description="Impact N-terminal" evidence="2">
    <location>
        <begin position="15"/>
        <end position="120"/>
    </location>
</feature>
<dbReference type="SUPFAM" id="SSF54211">
    <property type="entry name" value="Ribosomal protein S5 domain 2-like"/>
    <property type="match status" value="1"/>
</dbReference>
<dbReference type="InterPro" id="IPR015269">
    <property type="entry name" value="UPF0029_Impact_C"/>
</dbReference>
<dbReference type="Gene3D" id="3.30.230.30">
    <property type="entry name" value="Impact, N-terminal domain"/>
    <property type="match status" value="1"/>
</dbReference>
<dbReference type="SUPFAM" id="SSF54980">
    <property type="entry name" value="EF-G C-terminal domain-like"/>
    <property type="match status" value="1"/>
</dbReference>
<reference evidence="4 5" key="1">
    <citation type="submission" date="2018-03" db="EMBL/GenBank/DDBJ databases">
        <title>Genomic Encyclopedia of Archaeal and Bacterial Type Strains, Phase II (KMG-II): from individual species to whole genera.</title>
        <authorList>
            <person name="Goeker M."/>
        </authorList>
    </citation>
    <scope>NUCLEOTIDE SEQUENCE [LARGE SCALE GENOMIC DNA]</scope>
    <source>
        <strain evidence="4 5">DSM 45601</strain>
    </source>
</reference>
<evidence type="ECO:0000256" key="1">
    <source>
        <dbReference type="ARBA" id="ARBA00007665"/>
    </source>
</evidence>
<dbReference type="AlphaFoldDB" id="A0A2T0Q505"/>
<dbReference type="InterPro" id="IPR020569">
    <property type="entry name" value="UPF0029_Impact_CS"/>
</dbReference>
<sequence length="216" mass="23127">MRTIGRDGEHELEIRRSRFLCALRRVRTEEEARAFIAERRRLHGTATHNCTAYVLGADGGVQRSNDDGEPSGTAGMPMLEVLRRRELTEVAAVVTRYFGGVKLGAGGLVRAYGGAVSAALDKVGLLELRRVLLVAVTADYADAGRLESTLRASRFEVVDTDYGGAGLTVAAAVAEPELDAFASWLAESVGGRARWAVTGSAVRERPAEEDGRLSPG</sequence>
<name>A0A2T0Q505_9ACTN</name>
<dbReference type="InterPro" id="IPR035647">
    <property type="entry name" value="EFG_III/V"/>
</dbReference>
<dbReference type="Pfam" id="PF09186">
    <property type="entry name" value="DUF1949"/>
    <property type="match status" value="1"/>
</dbReference>
<gene>
    <name evidence="4" type="ORF">CLV72_104464</name>
</gene>
<dbReference type="PANTHER" id="PTHR16301">
    <property type="entry name" value="IMPACT-RELATED"/>
    <property type="match status" value="1"/>
</dbReference>